<keyword evidence="3" id="KW-1185">Reference proteome</keyword>
<dbReference type="RefSeq" id="WP_120245990.1">
    <property type="nucleotide sequence ID" value="NZ_RAPO01000003.1"/>
</dbReference>
<gene>
    <name evidence="2" type="ORF">ATJ93_3657</name>
</gene>
<keyword evidence="1" id="KW-1133">Transmembrane helix</keyword>
<evidence type="ECO:0000313" key="2">
    <source>
        <dbReference type="EMBL" id="RKD94022.1"/>
    </source>
</evidence>
<reference evidence="2 3" key="1">
    <citation type="submission" date="2018-09" db="EMBL/GenBank/DDBJ databases">
        <title>Genomic Encyclopedia of Archaeal and Bacterial Type Strains, Phase II (KMG-II): from individual species to whole genera.</title>
        <authorList>
            <person name="Goeker M."/>
        </authorList>
    </citation>
    <scope>NUCLEOTIDE SEQUENCE [LARGE SCALE GENOMIC DNA]</scope>
    <source>
        <strain evidence="2 3">DSM 13151</strain>
    </source>
</reference>
<feature type="transmembrane region" description="Helical" evidence="1">
    <location>
        <begin position="41"/>
        <end position="64"/>
    </location>
</feature>
<comment type="caution">
    <text evidence="2">The sequence shown here is derived from an EMBL/GenBank/DDBJ whole genome shotgun (WGS) entry which is preliminary data.</text>
</comment>
<dbReference type="InterPro" id="IPR058349">
    <property type="entry name" value="DUF8036"/>
</dbReference>
<dbReference type="AlphaFoldDB" id="A0A419WF55"/>
<keyword evidence="1" id="KW-0812">Transmembrane</keyword>
<dbReference type="Pfam" id="PF26119">
    <property type="entry name" value="DUF8036"/>
    <property type="match status" value="1"/>
</dbReference>
<name>A0A419WF55_9EURY</name>
<organism evidence="2 3">
    <name type="scientific">Halopiger aswanensis</name>
    <dbReference type="NCBI Taxonomy" id="148449"/>
    <lineage>
        <taxon>Archaea</taxon>
        <taxon>Methanobacteriati</taxon>
        <taxon>Methanobacteriota</taxon>
        <taxon>Stenosarchaea group</taxon>
        <taxon>Halobacteria</taxon>
        <taxon>Halobacteriales</taxon>
        <taxon>Natrialbaceae</taxon>
        <taxon>Halopiger</taxon>
    </lineage>
</organism>
<evidence type="ECO:0000313" key="3">
    <source>
        <dbReference type="Proteomes" id="UP000283805"/>
    </source>
</evidence>
<keyword evidence="1" id="KW-0472">Membrane</keyword>
<sequence length="99" mass="10573">MSRAQSLLLLAAVFSGLNLVLLGALSAVWLRNYWTFRTKQVLALCSFAALLAGENLAALAFHLGMGMLYADATGPLLVATGLRGLQFVALCFLAWATLQ</sequence>
<feature type="transmembrane region" description="Helical" evidence="1">
    <location>
        <begin position="76"/>
        <end position="98"/>
    </location>
</feature>
<protein>
    <submittedName>
        <fullName evidence="2">Uncharacterized protein</fullName>
    </submittedName>
</protein>
<feature type="transmembrane region" description="Helical" evidence="1">
    <location>
        <begin position="6"/>
        <end position="29"/>
    </location>
</feature>
<proteinExistence type="predicted"/>
<accession>A0A419WF55</accession>
<dbReference type="OrthoDB" id="205211at2157"/>
<evidence type="ECO:0000256" key="1">
    <source>
        <dbReference type="SAM" id="Phobius"/>
    </source>
</evidence>
<dbReference type="EMBL" id="RAPO01000003">
    <property type="protein sequence ID" value="RKD94022.1"/>
    <property type="molecule type" value="Genomic_DNA"/>
</dbReference>
<dbReference type="Proteomes" id="UP000283805">
    <property type="component" value="Unassembled WGS sequence"/>
</dbReference>